<evidence type="ECO:0000256" key="4">
    <source>
        <dbReference type="ARBA" id="ARBA00022438"/>
    </source>
</evidence>
<evidence type="ECO:0000259" key="9">
    <source>
        <dbReference type="PROSITE" id="PS00631"/>
    </source>
</evidence>
<dbReference type="Pfam" id="PF02789">
    <property type="entry name" value="Peptidase_M17_N"/>
    <property type="match status" value="1"/>
</dbReference>
<dbReference type="STRING" id="339866.GCA_001418255_00115"/>
<feature type="binding site" evidence="8">
    <location>
        <position position="259"/>
    </location>
    <ligand>
        <name>Mn(2+)</name>
        <dbReference type="ChEBI" id="CHEBI:29035"/>
        <label>2</label>
    </ligand>
</feature>
<comment type="catalytic activity">
    <reaction evidence="2 8">
        <text>Release of an N-terminal amino acid, preferentially leucine, but not glutamic or aspartic acids.</text>
        <dbReference type="EC" id="3.4.11.10"/>
    </reaction>
</comment>
<feature type="binding site" evidence="8">
    <location>
        <position position="264"/>
    </location>
    <ligand>
        <name>Mn(2+)</name>
        <dbReference type="ChEBI" id="CHEBI:29035"/>
        <label>2</label>
    </ligand>
</feature>
<comment type="subcellular location">
    <subcellularLocation>
        <location evidence="8">Cytoplasm</location>
    </subcellularLocation>
</comment>
<dbReference type="GO" id="GO:0006508">
    <property type="term" value="P:proteolysis"/>
    <property type="evidence" value="ECO:0007669"/>
    <property type="project" value="UniProtKB-KW"/>
</dbReference>
<dbReference type="RefSeq" id="WP_055449090.1">
    <property type="nucleotide sequence ID" value="NZ_CYHF01000001.1"/>
</dbReference>
<dbReference type="EC" id="3.4.11.10" evidence="8"/>
<evidence type="ECO:0000256" key="2">
    <source>
        <dbReference type="ARBA" id="ARBA00000967"/>
    </source>
</evidence>
<feature type="binding site" evidence="8">
    <location>
        <position position="343"/>
    </location>
    <ligand>
        <name>Mn(2+)</name>
        <dbReference type="ChEBI" id="CHEBI:29035"/>
        <label>2</label>
    </ligand>
</feature>
<comment type="similarity">
    <text evidence="3 8">Belongs to the peptidase M17 family.</text>
</comment>
<evidence type="ECO:0000256" key="1">
    <source>
        <dbReference type="ARBA" id="ARBA00000135"/>
    </source>
</evidence>
<dbReference type="PROSITE" id="PS00631">
    <property type="entry name" value="CYTOSOL_AP"/>
    <property type="match status" value="1"/>
</dbReference>
<dbReference type="InterPro" id="IPR011356">
    <property type="entry name" value="Leucine_aapep/pepB"/>
</dbReference>
<dbReference type="InterPro" id="IPR023042">
    <property type="entry name" value="Peptidase_M17_leu_NH2_pept"/>
</dbReference>
<dbReference type="Proteomes" id="UP000183649">
    <property type="component" value="Unassembled WGS sequence"/>
</dbReference>
<comment type="cofactor">
    <cofactor evidence="8">
        <name>Mn(2+)</name>
        <dbReference type="ChEBI" id="CHEBI:29035"/>
    </cofactor>
    <text evidence="8">Binds 2 manganese ions per subunit.</text>
</comment>
<dbReference type="Pfam" id="PF00883">
    <property type="entry name" value="Peptidase_M17"/>
    <property type="match status" value="1"/>
</dbReference>
<feature type="binding site" evidence="8">
    <location>
        <position position="264"/>
    </location>
    <ligand>
        <name>Mn(2+)</name>
        <dbReference type="ChEBI" id="CHEBI:29035"/>
        <label>1</label>
    </ligand>
</feature>
<evidence type="ECO:0000256" key="6">
    <source>
        <dbReference type="ARBA" id="ARBA00022801"/>
    </source>
</evidence>
<dbReference type="Gene3D" id="3.40.630.10">
    <property type="entry name" value="Zn peptidases"/>
    <property type="match status" value="1"/>
</dbReference>
<keyword evidence="7 8" id="KW-0464">Manganese</keyword>
<evidence type="ECO:0000256" key="5">
    <source>
        <dbReference type="ARBA" id="ARBA00022670"/>
    </source>
</evidence>
<dbReference type="PRINTS" id="PR00481">
    <property type="entry name" value="LAMNOPPTDASE"/>
</dbReference>
<protein>
    <recommendedName>
        <fullName evidence="8">Probable cytosol aminopeptidase</fullName>
        <ecNumber evidence="8">3.4.11.1</ecNumber>
    </recommendedName>
    <alternativeName>
        <fullName evidence="8">Leucine aminopeptidase</fullName>
        <shortName evidence="8">LAP</shortName>
        <ecNumber evidence="8">3.4.11.10</ecNumber>
    </alternativeName>
    <alternativeName>
        <fullName evidence="8">Leucyl aminopeptidase</fullName>
    </alternativeName>
</protein>
<gene>
    <name evidence="8" type="primary">pepA</name>
    <name evidence="10" type="ORF">Ga0061069_101116</name>
</gene>
<keyword evidence="8" id="KW-0963">Cytoplasm</keyword>
<dbReference type="EMBL" id="CYHF01000001">
    <property type="protein sequence ID" value="CUA93134.1"/>
    <property type="molecule type" value="Genomic_DNA"/>
</dbReference>
<evidence type="ECO:0000256" key="3">
    <source>
        <dbReference type="ARBA" id="ARBA00009528"/>
    </source>
</evidence>
<dbReference type="Gene3D" id="3.40.220.10">
    <property type="entry name" value="Leucine Aminopeptidase, subunit E, domain 1"/>
    <property type="match status" value="1"/>
</dbReference>
<keyword evidence="6 8" id="KW-0378">Hydrolase</keyword>
<comment type="function">
    <text evidence="8">Presumably involved in the processing and regular turnover of intracellular proteins. Catalyzes the removal of unsubstituted N-terminal amino acids from various peptides.</text>
</comment>
<proteinExistence type="inferred from homology"/>
<dbReference type="AlphaFoldDB" id="A0A0K6HQJ3"/>
<keyword evidence="5 8" id="KW-0645">Protease</keyword>
<dbReference type="EC" id="3.4.11.1" evidence="8"/>
<dbReference type="GO" id="GO:0030145">
    <property type="term" value="F:manganese ion binding"/>
    <property type="evidence" value="ECO:0007669"/>
    <property type="project" value="UniProtKB-UniRule"/>
</dbReference>
<name>A0A0K6HQJ3_9BURK</name>
<dbReference type="SUPFAM" id="SSF53187">
    <property type="entry name" value="Zn-dependent exopeptidases"/>
    <property type="match status" value="1"/>
</dbReference>
<evidence type="ECO:0000313" key="11">
    <source>
        <dbReference type="Proteomes" id="UP000183649"/>
    </source>
</evidence>
<comment type="catalytic activity">
    <reaction evidence="1 8">
        <text>Release of an N-terminal amino acid, Xaa-|-Yaa-, in which Xaa is preferably Leu, but may be other amino acids including Pro although not Arg or Lys, and Yaa may be Pro. Amino acid amides and methyl esters are also readily hydrolyzed, but rates on arylamides are exceedingly low.</text>
        <dbReference type="EC" id="3.4.11.1"/>
    </reaction>
</comment>
<dbReference type="SUPFAM" id="SSF52949">
    <property type="entry name" value="Macro domain-like"/>
    <property type="match status" value="1"/>
</dbReference>
<dbReference type="PANTHER" id="PTHR11963:SF23">
    <property type="entry name" value="CYTOSOL AMINOPEPTIDASE"/>
    <property type="match status" value="1"/>
</dbReference>
<dbReference type="OrthoDB" id="9809354at2"/>
<organism evidence="10 11">
    <name type="scientific">Thiomonas bhubaneswarensis</name>
    <dbReference type="NCBI Taxonomy" id="339866"/>
    <lineage>
        <taxon>Bacteria</taxon>
        <taxon>Pseudomonadati</taxon>
        <taxon>Pseudomonadota</taxon>
        <taxon>Betaproteobacteria</taxon>
        <taxon>Burkholderiales</taxon>
        <taxon>Thiomonas</taxon>
    </lineage>
</organism>
<evidence type="ECO:0000256" key="8">
    <source>
        <dbReference type="HAMAP-Rule" id="MF_00181"/>
    </source>
</evidence>
<evidence type="ECO:0000313" key="10">
    <source>
        <dbReference type="EMBL" id="CUA93134.1"/>
    </source>
</evidence>
<feature type="binding site" evidence="8">
    <location>
        <position position="341"/>
    </location>
    <ligand>
        <name>Mn(2+)</name>
        <dbReference type="ChEBI" id="CHEBI:29035"/>
        <label>1</label>
    </ligand>
</feature>
<dbReference type="NCBIfam" id="NF002077">
    <property type="entry name" value="PRK00913.2-4"/>
    <property type="match status" value="1"/>
</dbReference>
<accession>A0A0K6HQJ3</accession>
<dbReference type="GO" id="GO:0070006">
    <property type="term" value="F:metalloaminopeptidase activity"/>
    <property type="evidence" value="ECO:0007669"/>
    <property type="project" value="InterPro"/>
</dbReference>
<feature type="binding site" evidence="8">
    <location>
        <position position="343"/>
    </location>
    <ligand>
        <name>Mn(2+)</name>
        <dbReference type="ChEBI" id="CHEBI:29035"/>
        <label>1</label>
    </ligand>
</feature>
<feature type="domain" description="Cytosol aminopeptidase" evidence="9">
    <location>
        <begin position="339"/>
        <end position="346"/>
    </location>
</feature>
<dbReference type="PANTHER" id="PTHR11963">
    <property type="entry name" value="LEUCINE AMINOPEPTIDASE-RELATED"/>
    <property type="match status" value="1"/>
</dbReference>
<dbReference type="CDD" id="cd00433">
    <property type="entry name" value="Peptidase_M17"/>
    <property type="match status" value="1"/>
</dbReference>
<keyword evidence="11" id="KW-1185">Reference proteome</keyword>
<evidence type="ECO:0000256" key="7">
    <source>
        <dbReference type="ARBA" id="ARBA00023211"/>
    </source>
</evidence>
<keyword evidence="4 8" id="KW-0031">Aminopeptidase</keyword>
<keyword evidence="8" id="KW-0479">Metal-binding</keyword>
<dbReference type="InterPro" id="IPR000819">
    <property type="entry name" value="Peptidase_M17_C"/>
</dbReference>
<dbReference type="InterPro" id="IPR043472">
    <property type="entry name" value="Macro_dom-like"/>
</dbReference>
<feature type="active site" evidence="8">
    <location>
        <position position="271"/>
    </location>
</feature>
<dbReference type="NCBIfam" id="NF002074">
    <property type="entry name" value="PRK00913.1-4"/>
    <property type="match status" value="1"/>
</dbReference>
<feature type="binding site" evidence="8">
    <location>
        <position position="282"/>
    </location>
    <ligand>
        <name>Mn(2+)</name>
        <dbReference type="ChEBI" id="CHEBI:29035"/>
        <label>2</label>
    </ligand>
</feature>
<dbReference type="GO" id="GO:0005737">
    <property type="term" value="C:cytoplasm"/>
    <property type="evidence" value="ECO:0007669"/>
    <property type="project" value="UniProtKB-SubCell"/>
</dbReference>
<feature type="active site" evidence="8">
    <location>
        <position position="345"/>
    </location>
</feature>
<dbReference type="HAMAP" id="MF_00181">
    <property type="entry name" value="Cytosol_peptidase_M17"/>
    <property type="match status" value="1"/>
</dbReference>
<sequence>MKFSISAVKKPLQTKTDALVVFIPEGRGASGLADAEALDDLIAQLAVDGDFKAKPGSVLLLHRPAVVAARRLLLVGLAAKPELRDWKKSLQAAANMLKTLPVKQAHLLSVNGLDTLAELTPTVFSEVFYRYDTTRTVEETDQPQLESLHLCAVGGDAVPARAKAMLQQAEAVAIGVRLTRELANLPANYCTPAYLGETAKKLAKAHGLDCKVLGRPEMEKLGMGSFLAVAQGSTQPPRFIVLEYRGAGKKDAPHVLVGKGVTFDTGGISLKPGAEMDEMKFDMSGAASVLGAFEAIARIKPRLNVIGLIAATENMPDGGAVKPGDVVTSMSGQTIEILNTDAEGRLILCDALTYAARYKPKSVVDIATLTGACVIALGKVNSGLFTDDDALAQALLDAGRASLDPCWRMPLEADYAEALKSNFADVANIGGRPAGAITAACFLWRFAKDYRWAHLDIAGTAWNSGANKGATGRPVPLLVRYLLSQAQ</sequence>
<reference evidence="11" key="1">
    <citation type="submission" date="2015-08" db="EMBL/GenBank/DDBJ databases">
        <authorList>
            <person name="Varghese N."/>
        </authorList>
    </citation>
    <scope>NUCLEOTIDE SEQUENCE [LARGE SCALE GENOMIC DNA]</scope>
    <source>
        <strain evidence="11">DSM 18181</strain>
    </source>
</reference>
<dbReference type="InterPro" id="IPR008283">
    <property type="entry name" value="Peptidase_M17_N"/>
</dbReference>